<organism evidence="2 3">
    <name type="scientific">Pseudomonas fluvialis</name>
    <dbReference type="NCBI Taxonomy" id="1793966"/>
    <lineage>
        <taxon>Bacteria</taxon>
        <taxon>Pseudomonadati</taxon>
        <taxon>Pseudomonadota</taxon>
        <taxon>Gammaproteobacteria</taxon>
        <taxon>Pseudomonadales</taxon>
        <taxon>Pseudomonadaceae</taxon>
        <taxon>Pseudomonas</taxon>
    </lineage>
</organism>
<sequence length="96" mass="10492">MHVKPVGELVFEMGGNEHQISVSQLSQGDLKKQSGLKNKDDSEEWSVTFTADSEFGQFVWVVSFGLGNQGLSVDDSEMVKRPAGVEVIQDVSFKSA</sequence>
<evidence type="ECO:0000313" key="2">
    <source>
        <dbReference type="EMBL" id="MBB6343238.1"/>
    </source>
</evidence>
<feature type="compositionally biased region" description="Basic and acidic residues" evidence="1">
    <location>
        <begin position="29"/>
        <end position="40"/>
    </location>
</feature>
<reference evidence="2 3" key="1">
    <citation type="submission" date="2020-08" db="EMBL/GenBank/DDBJ databases">
        <title>Functional genomics of gut bacteria from endangered species of beetles.</title>
        <authorList>
            <person name="Carlos-Shanley C."/>
        </authorList>
    </citation>
    <scope>NUCLEOTIDE SEQUENCE [LARGE SCALE GENOMIC DNA]</scope>
    <source>
        <strain evidence="2 3">S00202</strain>
    </source>
</reference>
<feature type="region of interest" description="Disordered" evidence="1">
    <location>
        <begin position="22"/>
        <end position="42"/>
    </location>
</feature>
<dbReference type="RefSeq" id="WP_184685316.1">
    <property type="nucleotide sequence ID" value="NZ_JACHLL010000007.1"/>
</dbReference>
<gene>
    <name evidence="2" type="ORF">HNP49_003436</name>
</gene>
<keyword evidence="3" id="KW-1185">Reference proteome</keyword>
<name>A0A7X0BVC1_9PSED</name>
<accession>A0A7X0BVC1</accession>
<proteinExistence type="predicted"/>
<dbReference type="AlphaFoldDB" id="A0A7X0BVC1"/>
<comment type="caution">
    <text evidence="2">The sequence shown here is derived from an EMBL/GenBank/DDBJ whole genome shotgun (WGS) entry which is preliminary data.</text>
</comment>
<evidence type="ECO:0000313" key="3">
    <source>
        <dbReference type="Proteomes" id="UP000557193"/>
    </source>
</evidence>
<protein>
    <submittedName>
        <fullName evidence="2">Uncharacterized protein</fullName>
    </submittedName>
</protein>
<dbReference type="EMBL" id="JACHLL010000007">
    <property type="protein sequence ID" value="MBB6343238.1"/>
    <property type="molecule type" value="Genomic_DNA"/>
</dbReference>
<dbReference type="Proteomes" id="UP000557193">
    <property type="component" value="Unassembled WGS sequence"/>
</dbReference>
<evidence type="ECO:0000256" key="1">
    <source>
        <dbReference type="SAM" id="MobiDB-lite"/>
    </source>
</evidence>